<dbReference type="SUPFAM" id="SSF57701">
    <property type="entry name" value="Zn2/Cys6 DNA-binding domain"/>
    <property type="match status" value="1"/>
</dbReference>
<dbReference type="InterPro" id="IPR036864">
    <property type="entry name" value="Zn2-C6_fun-type_DNA-bd_sf"/>
</dbReference>
<dbReference type="EMBL" id="ML119990">
    <property type="protein sequence ID" value="RPA71005.1"/>
    <property type="molecule type" value="Genomic_DNA"/>
</dbReference>
<feature type="region of interest" description="Disordered" evidence="1">
    <location>
        <begin position="1"/>
        <end position="39"/>
    </location>
</feature>
<proteinExistence type="predicted"/>
<feature type="compositionally biased region" description="Low complexity" evidence="1">
    <location>
        <begin position="14"/>
        <end position="33"/>
    </location>
</feature>
<evidence type="ECO:0000313" key="3">
    <source>
        <dbReference type="Proteomes" id="UP000275078"/>
    </source>
</evidence>
<feature type="region of interest" description="Disordered" evidence="1">
    <location>
        <begin position="481"/>
        <end position="518"/>
    </location>
</feature>
<dbReference type="GO" id="GO:0008270">
    <property type="term" value="F:zinc ion binding"/>
    <property type="evidence" value="ECO:0007669"/>
    <property type="project" value="InterPro"/>
</dbReference>
<feature type="compositionally biased region" description="Polar residues" evidence="1">
    <location>
        <begin position="483"/>
        <end position="503"/>
    </location>
</feature>
<keyword evidence="3" id="KW-1185">Reference proteome</keyword>
<evidence type="ECO:0000313" key="2">
    <source>
        <dbReference type="EMBL" id="RPA71005.1"/>
    </source>
</evidence>
<feature type="compositionally biased region" description="Basic and acidic residues" evidence="1">
    <location>
        <begin position="504"/>
        <end position="518"/>
    </location>
</feature>
<dbReference type="Proteomes" id="UP000275078">
    <property type="component" value="Unassembled WGS sequence"/>
</dbReference>
<dbReference type="AlphaFoldDB" id="A0A3N4H8C8"/>
<dbReference type="OrthoDB" id="8047520at2759"/>
<evidence type="ECO:0000256" key="1">
    <source>
        <dbReference type="SAM" id="MobiDB-lite"/>
    </source>
</evidence>
<protein>
    <recommendedName>
        <fullName evidence="4">CCHC-type domain-containing protein</fullName>
    </recommendedName>
</protein>
<organism evidence="2 3">
    <name type="scientific">Ascobolus immersus RN42</name>
    <dbReference type="NCBI Taxonomy" id="1160509"/>
    <lineage>
        <taxon>Eukaryota</taxon>
        <taxon>Fungi</taxon>
        <taxon>Dikarya</taxon>
        <taxon>Ascomycota</taxon>
        <taxon>Pezizomycotina</taxon>
        <taxon>Pezizomycetes</taxon>
        <taxon>Pezizales</taxon>
        <taxon>Ascobolaceae</taxon>
        <taxon>Ascobolus</taxon>
    </lineage>
</organism>
<evidence type="ECO:0008006" key="4">
    <source>
        <dbReference type="Google" id="ProtNLM"/>
    </source>
</evidence>
<dbReference type="STRING" id="1160509.A0A3N4H8C8"/>
<reference evidence="2 3" key="1">
    <citation type="journal article" date="2018" name="Nat. Ecol. Evol.">
        <title>Pezizomycetes genomes reveal the molecular basis of ectomycorrhizal truffle lifestyle.</title>
        <authorList>
            <person name="Murat C."/>
            <person name="Payen T."/>
            <person name="Noel B."/>
            <person name="Kuo A."/>
            <person name="Morin E."/>
            <person name="Chen J."/>
            <person name="Kohler A."/>
            <person name="Krizsan K."/>
            <person name="Balestrini R."/>
            <person name="Da Silva C."/>
            <person name="Montanini B."/>
            <person name="Hainaut M."/>
            <person name="Levati E."/>
            <person name="Barry K.W."/>
            <person name="Belfiori B."/>
            <person name="Cichocki N."/>
            <person name="Clum A."/>
            <person name="Dockter R.B."/>
            <person name="Fauchery L."/>
            <person name="Guy J."/>
            <person name="Iotti M."/>
            <person name="Le Tacon F."/>
            <person name="Lindquist E.A."/>
            <person name="Lipzen A."/>
            <person name="Malagnac F."/>
            <person name="Mello A."/>
            <person name="Molinier V."/>
            <person name="Miyauchi S."/>
            <person name="Poulain J."/>
            <person name="Riccioni C."/>
            <person name="Rubini A."/>
            <person name="Sitrit Y."/>
            <person name="Splivallo R."/>
            <person name="Traeger S."/>
            <person name="Wang M."/>
            <person name="Zifcakova L."/>
            <person name="Wipf D."/>
            <person name="Zambonelli A."/>
            <person name="Paolocci F."/>
            <person name="Nowrousian M."/>
            <person name="Ottonello S."/>
            <person name="Baldrian P."/>
            <person name="Spatafora J.W."/>
            <person name="Henrissat B."/>
            <person name="Nagy L.G."/>
            <person name="Aury J.M."/>
            <person name="Wincker P."/>
            <person name="Grigoriev I.V."/>
            <person name="Bonfante P."/>
            <person name="Martin F.M."/>
        </authorList>
    </citation>
    <scope>NUCLEOTIDE SEQUENCE [LARGE SCALE GENOMIC DNA]</scope>
    <source>
        <strain evidence="2 3">RN42</strain>
    </source>
</reference>
<accession>A0A3N4H8C8</accession>
<name>A0A3N4H8C8_ASCIM</name>
<sequence>MDLDRAITPPPANAAPSSAAAPRTPQRAAPTPSSTFTRDVTVGRSIAAGRKRRRHINNTGEDLNRSLSLALSANIQTTGSPPVNRRLDFTAPPHPLPTIANEQENDIVIQILRADNEYLRTQNAHLLEEVRKLTAITTKTAKTTAGIETMLKAANKPTPSFTSTSAPTLADSKWATVAAKAPANPKHVVQYATPAKKITFIPPPVVTKPLTKRDRRLIVRCAPNTTRVPVAKLVELRSAANSAIATASKLPNITPSIGLVSINRKGNYIMTTTGARASDYLLFSSAIEKAMRVIDQHILSIEADKKWYKLIVDGISTSQYDDSTASMAQLRNEIESYNSGIALLNNPRWLKRPEHRTKARSSCVIVLDKAESASLCVEKGLNIDMRKVTVRRFVINREDIQCSNCQEFGHHYFRCSAKEPVCRFCGSAHRTSDHSCTECPKKGTKCGNLTPFCHNCKENGHIASDNKCPIKKTQLTMARAQRKLQSTEKQTITPATETPTQNNNHDEQMEVDTHTQNE</sequence>
<dbReference type="GO" id="GO:0000981">
    <property type="term" value="F:DNA-binding transcription factor activity, RNA polymerase II-specific"/>
    <property type="evidence" value="ECO:0007669"/>
    <property type="project" value="InterPro"/>
</dbReference>
<gene>
    <name evidence="2" type="ORF">BJ508DRAFT_336512</name>
</gene>